<dbReference type="InParanoid" id="M4CZV4"/>
<sequence>MRMHAIPLAGPGGTERWSSGLAGWSGGWISGADELRWYGAILVTRVSSRRRIATRVQAAKSGFSEAAAALRTIQTRGGDMMESLIEDEESRFFDAHEDIASCSTASPPSISAYDVWIKSPGNAEERREKFLHWMGVNVEEKRSDNVDRFSASVNEATTVLRSEDEFSSCRCDSSVFSPSENVDRIVKEVDVEDLSNDDDISSSLCSGGEIEPKSLNVMISASEQRDVGGIMKRVKEKWLARLHKARSKEKGEDHHSSEALVSGSGRIERVKVKEYKKEAKELSALFKGQEIQAHEGAILAMKFSPDGRYLASAGEDKVLRVWSVVEDERCEEHDVPKMDPTCIYFEVSNLSELRPVAVEKDGVSGGSLMSPKKTTESACVIIPPKIFRVVDKPVHEFVGHSGDILDVSWSKNNRLLSASADSSVRLWQIGREDCLGIYSHSNYVTSVQFNPVDDDHFITGSIDGKVRIWSASRYQVVDWADARGIVTAVCYRPDGQGVIIGTLTSECRFYNVTGHCLQLDGHICLHNKKKSSNKRIISFQFDSTDPSRVMVASADSQVRIISGRNVVHKYKGSRNAGNQISASFTGDGKHIISACDDSSVYIWNCVPHDPEPPSPGFFSHTKRIKIRSFEKFSADVSVAIPWCGFSSPAISGGSELSPSLFSLGREYVLDSPKGAATWPEEKLASSFSPVRAIRRSHYRFLRSSCRRTAESSHLWGLVIVTGGGGGRIRLFHNYGLPVPV</sequence>
<evidence type="ECO:0000256" key="3">
    <source>
        <dbReference type="PROSITE-ProRule" id="PRU00221"/>
    </source>
</evidence>
<dbReference type="STRING" id="51351.M4CZV4"/>
<feature type="repeat" description="WD" evidence="3">
    <location>
        <begin position="437"/>
        <end position="470"/>
    </location>
</feature>
<feature type="repeat" description="WD" evidence="3">
    <location>
        <begin position="397"/>
        <end position="429"/>
    </location>
</feature>
<dbReference type="PANTHER" id="PTHR14221:SF57">
    <property type="entry name" value="TRANSDUCIN_WD40 REPEAT-LIKE SUPERFAMILY PROTEIN"/>
    <property type="match status" value="1"/>
</dbReference>
<dbReference type="PRINTS" id="PR00320">
    <property type="entry name" value="GPROTEINBRPT"/>
</dbReference>
<dbReference type="SMART" id="SM00320">
    <property type="entry name" value="WD40"/>
    <property type="match status" value="6"/>
</dbReference>
<dbReference type="InterPro" id="IPR001680">
    <property type="entry name" value="WD40_rpt"/>
</dbReference>
<keyword evidence="5" id="KW-1185">Reference proteome</keyword>
<dbReference type="SUPFAM" id="SSF50978">
    <property type="entry name" value="WD40 repeat-like"/>
    <property type="match status" value="1"/>
</dbReference>
<dbReference type="InterPro" id="IPR040324">
    <property type="entry name" value="WDR44/Dgr2"/>
</dbReference>
<dbReference type="InterPro" id="IPR015943">
    <property type="entry name" value="WD40/YVTN_repeat-like_dom_sf"/>
</dbReference>
<reference evidence="4 5" key="2">
    <citation type="journal article" date="2018" name="Hortic Res">
        <title>Improved Brassica rapa reference genome by single-molecule sequencing and chromosome conformation capture technologies.</title>
        <authorList>
            <person name="Zhang L."/>
            <person name="Cai X."/>
            <person name="Wu J."/>
            <person name="Liu M."/>
            <person name="Grob S."/>
            <person name="Cheng F."/>
            <person name="Liang J."/>
            <person name="Cai C."/>
            <person name="Liu Z."/>
            <person name="Liu B."/>
            <person name="Wang F."/>
            <person name="Li S."/>
            <person name="Liu F."/>
            <person name="Li X."/>
            <person name="Cheng L."/>
            <person name="Yang W."/>
            <person name="Li M.H."/>
            <person name="Grossniklaus U."/>
            <person name="Zheng H."/>
            <person name="Wang X."/>
        </authorList>
    </citation>
    <scope>NUCLEOTIDE SEQUENCE [LARGE SCALE GENOMIC DNA]</scope>
    <source>
        <strain evidence="4 5">cv. Chiifu-401-42</strain>
    </source>
</reference>
<keyword evidence="2" id="KW-0677">Repeat</keyword>
<dbReference type="Pfam" id="PF00400">
    <property type="entry name" value="WD40"/>
    <property type="match status" value="4"/>
</dbReference>
<evidence type="ECO:0000256" key="1">
    <source>
        <dbReference type="ARBA" id="ARBA00022574"/>
    </source>
</evidence>
<dbReference type="HOGENOM" id="CLU_009835_1_1_1"/>
<dbReference type="PROSITE" id="PS50294">
    <property type="entry name" value="WD_REPEATS_REGION"/>
    <property type="match status" value="3"/>
</dbReference>
<accession>M4CZV4</accession>
<feature type="repeat" description="WD" evidence="3">
    <location>
        <begin position="291"/>
        <end position="332"/>
    </location>
</feature>
<dbReference type="OMA" id="MRMHAIP"/>
<reference evidence="4" key="3">
    <citation type="submission" date="2023-03" db="UniProtKB">
        <authorList>
            <consortium name="EnsemblPlants"/>
        </authorList>
    </citation>
    <scope>IDENTIFICATION</scope>
    <source>
        <strain evidence="4">cv. Chiifu-401-42</strain>
    </source>
</reference>
<dbReference type="eggNOG" id="KOG0283">
    <property type="taxonomic scope" value="Eukaryota"/>
</dbReference>
<dbReference type="Gene3D" id="2.130.10.10">
    <property type="entry name" value="YVTN repeat-like/Quinoprotein amine dehydrogenase"/>
    <property type="match status" value="1"/>
</dbReference>
<dbReference type="PROSITE" id="PS50082">
    <property type="entry name" value="WD_REPEATS_2"/>
    <property type="match status" value="3"/>
</dbReference>
<reference evidence="4 5" key="1">
    <citation type="journal article" date="2011" name="Nat. Genet.">
        <title>The genome of the mesopolyploid crop species Brassica rapa.</title>
        <authorList>
            <consortium name="Brassica rapa Genome Sequencing Project Consortium"/>
            <person name="Wang X."/>
            <person name="Wang H."/>
            <person name="Wang J."/>
            <person name="Sun R."/>
            <person name="Wu J."/>
            <person name="Liu S."/>
            <person name="Bai Y."/>
            <person name="Mun J.H."/>
            <person name="Bancroft I."/>
            <person name="Cheng F."/>
            <person name="Huang S."/>
            <person name="Li X."/>
            <person name="Hua W."/>
            <person name="Wang J."/>
            <person name="Wang X."/>
            <person name="Freeling M."/>
            <person name="Pires J.C."/>
            <person name="Paterson A.H."/>
            <person name="Chalhoub B."/>
            <person name="Wang B."/>
            <person name="Hayward A."/>
            <person name="Sharpe A.G."/>
            <person name="Park B.S."/>
            <person name="Weisshaar B."/>
            <person name="Liu B."/>
            <person name="Li B."/>
            <person name="Liu B."/>
            <person name="Tong C."/>
            <person name="Song C."/>
            <person name="Duran C."/>
            <person name="Peng C."/>
            <person name="Geng C."/>
            <person name="Koh C."/>
            <person name="Lin C."/>
            <person name="Edwards D."/>
            <person name="Mu D."/>
            <person name="Shen D."/>
            <person name="Soumpourou E."/>
            <person name="Li F."/>
            <person name="Fraser F."/>
            <person name="Conant G."/>
            <person name="Lassalle G."/>
            <person name="King G.J."/>
            <person name="Bonnema G."/>
            <person name="Tang H."/>
            <person name="Wang H."/>
            <person name="Belcram H."/>
            <person name="Zhou H."/>
            <person name="Hirakawa H."/>
            <person name="Abe H."/>
            <person name="Guo H."/>
            <person name="Wang H."/>
            <person name="Jin H."/>
            <person name="Parkin I.A."/>
            <person name="Batley J."/>
            <person name="Kim J.S."/>
            <person name="Just J."/>
            <person name="Li J."/>
            <person name="Xu J."/>
            <person name="Deng J."/>
            <person name="Kim J.A."/>
            <person name="Li J."/>
            <person name="Yu J."/>
            <person name="Meng J."/>
            <person name="Wang J."/>
            <person name="Min J."/>
            <person name="Poulain J."/>
            <person name="Wang J."/>
            <person name="Hatakeyama K."/>
            <person name="Wu K."/>
            <person name="Wang L."/>
            <person name="Fang L."/>
            <person name="Trick M."/>
            <person name="Links M.G."/>
            <person name="Zhao M."/>
            <person name="Jin M."/>
            <person name="Ramchiary N."/>
            <person name="Drou N."/>
            <person name="Berkman P.J."/>
            <person name="Cai Q."/>
            <person name="Huang Q."/>
            <person name="Li R."/>
            <person name="Tabata S."/>
            <person name="Cheng S."/>
            <person name="Zhang S."/>
            <person name="Zhang S."/>
            <person name="Huang S."/>
            <person name="Sato S."/>
            <person name="Sun S."/>
            <person name="Kwon S.J."/>
            <person name="Choi S.R."/>
            <person name="Lee T.H."/>
            <person name="Fan W."/>
            <person name="Zhao X."/>
            <person name="Tan X."/>
            <person name="Xu X."/>
            <person name="Wang Y."/>
            <person name="Qiu Y."/>
            <person name="Yin Y."/>
            <person name="Li Y."/>
            <person name="Du Y."/>
            <person name="Liao Y."/>
            <person name="Lim Y."/>
            <person name="Narusaka Y."/>
            <person name="Wang Y."/>
            <person name="Wang Z."/>
            <person name="Li Z."/>
            <person name="Wang Z."/>
            <person name="Xiong Z."/>
            <person name="Zhang Z."/>
        </authorList>
    </citation>
    <scope>NUCLEOTIDE SEQUENCE [LARGE SCALE GENOMIC DNA]</scope>
    <source>
        <strain evidence="4 5">cv. Chiifu-401-42</strain>
    </source>
</reference>
<organism evidence="4 5">
    <name type="scientific">Brassica campestris</name>
    <name type="common">Field mustard</name>
    <dbReference type="NCBI Taxonomy" id="3711"/>
    <lineage>
        <taxon>Eukaryota</taxon>
        <taxon>Viridiplantae</taxon>
        <taxon>Streptophyta</taxon>
        <taxon>Embryophyta</taxon>
        <taxon>Tracheophyta</taxon>
        <taxon>Spermatophyta</taxon>
        <taxon>Magnoliopsida</taxon>
        <taxon>eudicotyledons</taxon>
        <taxon>Gunneridae</taxon>
        <taxon>Pentapetalae</taxon>
        <taxon>rosids</taxon>
        <taxon>malvids</taxon>
        <taxon>Brassicales</taxon>
        <taxon>Brassicaceae</taxon>
        <taxon>Brassiceae</taxon>
        <taxon>Brassica</taxon>
    </lineage>
</organism>
<evidence type="ECO:0000256" key="2">
    <source>
        <dbReference type="ARBA" id="ARBA00022737"/>
    </source>
</evidence>
<dbReference type="Gramene" id="Bra009751.1">
    <property type="protein sequence ID" value="Bra009751.1-P"/>
    <property type="gene ID" value="Bra009751"/>
</dbReference>
<evidence type="ECO:0000313" key="5">
    <source>
        <dbReference type="Proteomes" id="UP000011750"/>
    </source>
</evidence>
<dbReference type="InterPro" id="IPR020472">
    <property type="entry name" value="WD40_PAC1"/>
</dbReference>
<keyword evidence="1 3" id="KW-0853">WD repeat</keyword>
<proteinExistence type="predicted"/>
<dbReference type="PANTHER" id="PTHR14221">
    <property type="entry name" value="WD REPEAT DOMAIN 44"/>
    <property type="match status" value="1"/>
</dbReference>
<dbReference type="InterPro" id="IPR036322">
    <property type="entry name" value="WD40_repeat_dom_sf"/>
</dbReference>
<evidence type="ECO:0000313" key="4">
    <source>
        <dbReference type="EnsemblPlants" id="Bra009751.1-P"/>
    </source>
</evidence>
<protein>
    <submittedName>
        <fullName evidence="4">Uncharacterized protein</fullName>
    </submittedName>
</protein>
<dbReference type="FunCoup" id="M4CZV4">
    <property type="interactions" value="3509"/>
</dbReference>
<dbReference type="Proteomes" id="UP000011750">
    <property type="component" value="Chromosome A06"/>
</dbReference>
<dbReference type="EnsemblPlants" id="Bra009751.1">
    <property type="protein sequence ID" value="Bra009751.1-P"/>
    <property type="gene ID" value="Bra009751"/>
</dbReference>
<name>M4CZV4_BRACM</name>
<dbReference type="AlphaFoldDB" id="M4CZV4"/>